<dbReference type="EMBL" id="WRXN01000006">
    <property type="protein sequence ID" value="MVT09810.1"/>
    <property type="molecule type" value="Genomic_DNA"/>
</dbReference>
<dbReference type="Gene3D" id="1.25.40.10">
    <property type="entry name" value="Tetratricopeptide repeat domain"/>
    <property type="match status" value="1"/>
</dbReference>
<keyword evidence="3" id="KW-1185">Reference proteome</keyword>
<dbReference type="InterPro" id="IPR011990">
    <property type="entry name" value="TPR-like_helical_dom_sf"/>
</dbReference>
<proteinExistence type="predicted"/>
<evidence type="ECO:0008006" key="4">
    <source>
        <dbReference type="Google" id="ProtNLM"/>
    </source>
</evidence>
<accession>A0A7K1U635</accession>
<feature type="signal peptide" evidence="1">
    <location>
        <begin position="1"/>
        <end position="20"/>
    </location>
</feature>
<keyword evidence="1" id="KW-0732">Signal</keyword>
<dbReference type="Proteomes" id="UP000461730">
    <property type="component" value="Unassembled WGS sequence"/>
</dbReference>
<dbReference type="AlphaFoldDB" id="A0A7K1U635"/>
<evidence type="ECO:0000313" key="3">
    <source>
        <dbReference type="Proteomes" id="UP000461730"/>
    </source>
</evidence>
<organism evidence="2 3">
    <name type="scientific">Chitinophaga tropicalis</name>
    <dbReference type="NCBI Taxonomy" id="2683588"/>
    <lineage>
        <taxon>Bacteria</taxon>
        <taxon>Pseudomonadati</taxon>
        <taxon>Bacteroidota</taxon>
        <taxon>Chitinophagia</taxon>
        <taxon>Chitinophagales</taxon>
        <taxon>Chitinophagaceae</taxon>
        <taxon>Chitinophaga</taxon>
    </lineage>
</organism>
<name>A0A7K1U635_9BACT</name>
<evidence type="ECO:0000256" key="1">
    <source>
        <dbReference type="SAM" id="SignalP"/>
    </source>
</evidence>
<evidence type="ECO:0000313" key="2">
    <source>
        <dbReference type="EMBL" id="MVT09810.1"/>
    </source>
</evidence>
<feature type="chain" id="PRO_5029610246" description="Tetratricopeptide repeat protein" evidence="1">
    <location>
        <begin position="21"/>
        <end position="213"/>
    </location>
</feature>
<gene>
    <name evidence="2" type="ORF">GO493_16180</name>
</gene>
<dbReference type="SUPFAM" id="SSF48452">
    <property type="entry name" value="TPR-like"/>
    <property type="match status" value="1"/>
</dbReference>
<comment type="caution">
    <text evidence="2">The sequence shown here is derived from an EMBL/GenBank/DDBJ whole genome shotgun (WGS) entry which is preliminary data.</text>
</comment>
<dbReference type="RefSeq" id="WP_157307248.1">
    <property type="nucleotide sequence ID" value="NZ_WRXN01000006.1"/>
</dbReference>
<protein>
    <recommendedName>
        <fullName evidence="4">Tetratricopeptide repeat protein</fullName>
    </recommendedName>
</protein>
<sequence length="213" mass="23637">MKKLFIAAFMLIGMFNTTLAQDASAYQAALKKNIAVLDTARKISTFQEVANAFERMLSVEKNDWLLYYYASMSLQGLAEKQTDPEGIDAILDKAQTYSDAAAALNPKNADILCLNAAINFSRINVDFMARGPQYSAKAEEMLMAARKIDANNPRVYLLLGQKAFFTPEQFGGDKKLAKKLLEKAVELYAQAPAETNNPHWGQPLAQNLLSNMK</sequence>
<reference evidence="2 3" key="1">
    <citation type="submission" date="2019-12" db="EMBL/GenBank/DDBJ databases">
        <title>Chitinophaga sp. strain ysch24 (GDMCC 1.1355), whole genome shotgun sequence.</title>
        <authorList>
            <person name="Zhang X."/>
        </authorList>
    </citation>
    <scope>NUCLEOTIDE SEQUENCE [LARGE SCALE GENOMIC DNA]</scope>
    <source>
        <strain evidence="3">ysch24</strain>
    </source>
</reference>